<dbReference type="Proteomes" id="UP000807542">
    <property type="component" value="Unassembled WGS sequence"/>
</dbReference>
<sequence length="152" mass="16519">MDESLETLFPERHATLGGVDVVIHEYTLAEQLRHRQPLKVISTAFADLMASLPPDNTEIPLDALYDILAANENAVLEAVAVSCSQSVDWVSGLQGEDSETLLLLWWGVNAGFFTRSALRPVLEKMARKAQESLPAGESFSSVLSTTGTDSKT</sequence>
<evidence type="ECO:0000256" key="1">
    <source>
        <dbReference type="SAM" id="MobiDB-lite"/>
    </source>
</evidence>
<protein>
    <submittedName>
        <fullName evidence="3">Uncharacterized protein</fullName>
    </submittedName>
</protein>
<accession>A0A9D7AH13</accession>
<dbReference type="EMBL" id="JADRCP010000001">
    <property type="protein sequence ID" value="MBK5175885.1"/>
    <property type="molecule type" value="Genomic_DNA"/>
</dbReference>
<evidence type="ECO:0000313" key="4">
    <source>
        <dbReference type="Proteomes" id="UP000807542"/>
    </source>
</evidence>
<comment type="caution">
    <text evidence="3">The sequence shown here is derived from an EMBL/GenBank/DDBJ whole genome shotgun (WGS) entry which is preliminary data.</text>
</comment>
<evidence type="ECO:0000313" key="2">
    <source>
        <dbReference type="EMBL" id="MBK5072576.1"/>
    </source>
</evidence>
<dbReference type="RefSeq" id="WP_228397632.1">
    <property type="nucleotide sequence ID" value="NZ_JADRCP010000001.1"/>
</dbReference>
<proteinExistence type="predicted"/>
<dbReference type="EMBL" id="JADRCQ010000001">
    <property type="protein sequence ID" value="MBK5072576.1"/>
    <property type="molecule type" value="Genomic_DNA"/>
</dbReference>
<reference evidence="3 5" key="1">
    <citation type="submission" date="2020-11" db="EMBL/GenBank/DDBJ databases">
        <title>Insectihabitans protaetiae gen. nov. sp. nov. and Insectihabitans allomyrinae sp. nov., isolated from larvae of Protaetia brevitarsis seulensis and Allomyrina dichotoma, respectively.</title>
        <authorList>
            <person name="Lee S.D."/>
            <person name="Byeon Y.-S."/>
            <person name="Kim S.-M."/>
            <person name="Yang H.L."/>
            <person name="Kim I.S."/>
        </authorList>
    </citation>
    <scope>NUCLEOTIDE SEQUENCE</scope>
    <source>
        <strain evidence="3">CWB-B4</strain>
        <strain evidence="2 5">CWB-B43</strain>
    </source>
</reference>
<feature type="region of interest" description="Disordered" evidence="1">
    <location>
        <begin position="130"/>
        <end position="152"/>
    </location>
</feature>
<name>A0A9D7AH13_9GAMM</name>
<dbReference type="AlphaFoldDB" id="A0A9D7AH13"/>
<evidence type="ECO:0000313" key="5">
    <source>
        <dbReference type="Proteomes" id="UP001296969"/>
    </source>
</evidence>
<feature type="compositionally biased region" description="Polar residues" evidence="1">
    <location>
        <begin position="138"/>
        <end position="152"/>
    </location>
</feature>
<dbReference type="InterPro" id="IPR046583">
    <property type="entry name" value="DUF6631"/>
</dbReference>
<evidence type="ECO:0000313" key="3">
    <source>
        <dbReference type="EMBL" id="MBK5175885.1"/>
    </source>
</evidence>
<gene>
    <name evidence="3" type="ORF">I2492_06075</name>
    <name evidence="2" type="ORF">I2493_06075</name>
</gene>
<dbReference type="Pfam" id="PF20336">
    <property type="entry name" value="DUF6631"/>
    <property type="match status" value="1"/>
</dbReference>
<dbReference type="Proteomes" id="UP001296969">
    <property type="component" value="Unassembled WGS sequence"/>
</dbReference>
<organism evidence="3 4">
    <name type="scientific">Limnobaculum xujianqingii</name>
    <dbReference type="NCBI Taxonomy" id="2738837"/>
    <lineage>
        <taxon>Bacteria</taxon>
        <taxon>Pseudomonadati</taxon>
        <taxon>Pseudomonadota</taxon>
        <taxon>Gammaproteobacteria</taxon>
        <taxon>Enterobacterales</taxon>
        <taxon>Budviciaceae</taxon>
        <taxon>Limnobaculum</taxon>
    </lineage>
</organism>
<keyword evidence="5" id="KW-1185">Reference proteome</keyword>